<name>A0A5B9WAG5_9BACT</name>
<dbReference type="PANTHER" id="PTHR43305">
    <property type="entry name" value="FAMILY N-ACETYLTRANSFERASE, PUTATIVE (AFU_ORTHOLOGUE AFUA_2G01380)-RELATED"/>
    <property type="match status" value="1"/>
</dbReference>
<keyword evidence="2" id="KW-0012">Acyltransferase</keyword>
<dbReference type="AlphaFoldDB" id="A0A5B9WAG5"/>
<dbReference type="EMBL" id="CP042997">
    <property type="protein sequence ID" value="QEH37572.1"/>
    <property type="molecule type" value="Genomic_DNA"/>
</dbReference>
<dbReference type="CDD" id="cd04301">
    <property type="entry name" value="NAT_SF"/>
    <property type="match status" value="1"/>
</dbReference>
<proteinExistence type="predicted"/>
<dbReference type="PROSITE" id="PS51186">
    <property type="entry name" value="GNAT"/>
    <property type="match status" value="1"/>
</dbReference>
<accession>A0A5B9WAG5</accession>
<sequence length="179" mass="18994">MSPGSVSIRTVGDGDEDSLRQVRELIRSFAAEYDACCGAVFAAQGLDAELAGLPGRYAGPSGCLLLASDGRLPAGCGAFRDLGDGTCEMKRLYVAPSHRGTGLGRRLALALIAAADHAGYRRMVLDSIPEMADAVSLYRRLGFRDATPYWDHPAGHAIFMAMDLGGEHESDRPGVEPAR</sequence>
<dbReference type="KEGG" id="agv:OJF2_61630"/>
<dbReference type="RefSeq" id="WP_148597110.1">
    <property type="nucleotide sequence ID" value="NZ_CP042997.1"/>
</dbReference>
<keyword evidence="3" id="KW-1185">Reference proteome</keyword>
<dbReference type="SUPFAM" id="SSF55729">
    <property type="entry name" value="Acyl-CoA N-acyltransferases (Nat)"/>
    <property type="match status" value="1"/>
</dbReference>
<organism evidence="2 3">
    <name type="scientific">Aquisphaera giovannonii</name>
    <dbReference type="NCBI Taxonomy" id="406548"/>
    <lineage>
        <taxon>Bacteria</taxon>
        <taxon>Pseudomonadati</taxon>
        <taxon>Planctomycetota</taxon>
        <taxon>Planctomycetia</taxon>
        <taxon>Isosphaerales</taxon>
        <taxon>Isosphaeraceae</taxon>
        <taxon>Aquisphaera</taxon>
    </lineage>
</organism>
<evidence type="ECO:0000313" key="2">
    <source>
        <dbReference type="EMBL" id="QEH37572.1"/>
    </source>
</evidence>
<evidence type="ECO:0000259" key="1">
    <source>
        <dbReference type="PROSITE" id="PS51186"/>
    </source>
</evidence>
<dbReference type="OrthoDB" id="67353at2"/>
<dbReference type="Gene3D" id="3.40.630.30">
    <property type="match status" value="1"/>
</dbReference>
<gene>
    <name evidence="2" type="primary">ysnE</name>
    <name evidence="2" type="ORF">OJF2_61630</name>
</gene>
<dbReference type="PANTHER" id="PTHR43305:SF1">
    <property type="entry name" value="FAMILY N-ACETYLTRANSFERASE, PUTATIVE (AFU_ORTHOLOGUE AFUA_2G01380)-RELATED"/>
    <property type="match status" value="1"/>
</dbReference>
<dbReference type="InterPro" id="IPR052777">
    <property type="entry name" value="Acetyltransferase_Enz"/>
</dbReference>
<feature type="domain" description="N-acetyltransferase" evidence="1">
    <location>
        <begin position="6"/>
        <end position="165"/>
    </location>
</feature>
<dbReference type="Proteomes" id="UP000324233">
    <property type="component" value="Chromosome"/>
</dbReference>
<dbReference type="GO" id="GO:0016747">
    <property type="term" value="F:acyltransferase activity, transferring groups other than amino-acyl groups"/>
    <property type="evidence" value="ECO:0007669"/>
    <property type="project" value="InterPro"/>
</dbReference>
<dbReference type="InterPro" id="IPR016181">
    <property type="entry name" value="Acyl_CoA_acyltransferase"/>
</dbReference>
<dbReference type="Pfam" id="PF00583">
    <property type="entry name" value="Acetyltransf_1"/>
    <property type="match status" value="1"/>
</dbReference>
<protein>
    <submittedName>
        <fullName evidence="2">Putative N-acetyltransferase YsnE</fullName>
        <ecNumber evidence="2">2.3.1.-</ecNumber>
    </submittedName>
</protein>
<reference evidence="2 3" key="1">
    <citation type="submission" date="2019-08" db="EMBL/GenBank/DDBJ databases">
        <title>Deep-cultivation of Planctomycetes and their phenomic and genomic characterization uncovers novel biology.</title>
        <authorList>
            <person name="Wiegand S."/>
            <person name="Jogler M."/>
            <person name="Boedeker C."/>
            <person name="Pinto D."/>
            <person name="Vollmers J."/>
            <person name="Rivas-Marin E."/>
            <person name="Kohn T."/>
            <person name="Peeters S.H."/>
            <person name="Heuer A."/>
            <person name="Rast P."/>
            <person name="Oberbeckmann S."/>
            <person name="Bunk B."/>
            <person name="Jeske O."/>
            <person name="Meyerdierks A."/>
            <person name="Storesund J.E."/>
            <person name="Kallscheuer N."/>
            <person name="Luecker S."/>
            <person name="Lage O.M."/>
            <person name="Pohl T."/>
            <person name="Merkel B.J."/>
            <person name="Hornburger P."/>
            <person name="Mueller R.-W."/>
            <person name="Bruemmer F."/>
            <person name="Labrenz M."/>
            <person name="Spormann A.M."/>
            <person name="Op den Camp H."/>
            <person name="Overmann J."/>
            <person name="Amann R."/>
            <person name="Jetten M.S.M."/>
            <person name="Mascher T."/>
            <person name="Medema M.H."/>
            <person name="Devos D.P."/>
            <person name="Kaster A.-K."/>
            <person name="Ovreas L."/>
            <person name="Rohde M."/>
            <person name="Galperin M.Y."/>
            <person name="Jogler C."/>
        </authorList>
    </citation>
    <scope>NUCLEOTIDE SEQUENCE [LARGE SCALE GENOMIC DNA]</scope>
    <source>
        <strain evidence="2 3">OJF2</strain>
    </source>
</reference>
<dbReference type="InterPro" id="IPR000182">
    <property type="entry name" value="GNAT_dom"/>
</dbReference>
<evidence type="ECO:0000313" key="3">
    <source>
        <dbReference type="Proteomes" id="UP000324233"/>
    </source>
</evidence>
<keyword evidence="2" id="KW-0808">Transferase</keyword>
<dbReference type="EC" id="2.3.1.-" evidence="2"/>